<dbReference type="PANTHER" id="PTHR43968">
    <property type="match status" value="1"/>
</dbReference>
<dbReference type="Pfam" id="PF13417">
    <property type="entry name" value="GST_N_3"/>
    <property type="match status" value="1"/>
</dbReference>
<dbReference type="SUPFAM" id="SSF52833">
    <property type="entry name" value="Thioredoxin-like"/>
    <property type="match status" value="1"/>
</dbReference>
<dbReference type="STRING" id="60547.GCA_000751215_00199"/>
<gene>
    <name evidence="2" type="ORF">BG61_33855</name>
</gene>
<dbReference type="InterPro" id="IPR040079">
    <property type="entry name" value="Glutathione_S-Trfase"/>
</dbReference>
<dbReference type="Gene3D" id="3.40.30.10">
    <property type="entry name" value="Glutaredoxin"/>
    <property type="match status" value="1"/>
</dbReference>
<name>A0A069PEZ7_9BURK</name>
<reference evidence="2 3" key="1">
    <citation type="submission" date="2014-03" db="EMBL/GenBank/DDBJ databases">
        <title>Draft Genome Sequences of Four Burkholderia Strains.</title>
        <authorList>
            <person name="Liu X.Y."/>
            <person name="Li C.X."/>
            <person name="Xu J.H."/>
        </authorList>
    </citation>
    <scope>NUCLEOTIDE SEQUENCE [LARGE SCALE GENOMIC DNA]</scope>
    <source>
        <strain evidence="2 3">DSM 50014</strain>
    </source>
</reference>
<dbReference type="GO" id="GO:0005737">
    <property type="term" value="C:cytoplasm"/>
    <property type="evidence" value="ECO:0007669"/>
    <property type="project" value="TreeGrafter"/>
</dbReference>
<dbReference type="PROSITE" id="PS50404">
    <property type="entry name" value="GST_NTER"/>
    <property type="match status" value="1"/>
</dbReference>
<feature type="domain" description="GST N-terminal" evidence="1">
    <location>
        <begin position="1"/>
        <end position="77"/>
    </location>
</feature>
<organism evidence="2 3">
    <name type="scientific">Caballeronia glathei</name>
    <dbReference type="NCBI Taxonomy" id="60547"/>
    <lineage>
        <taxon>Bacteria</taxon>
        <taxon>Pseudomonadati</taxon>
        <taxon>Pseudomonadota</taxon>
        <taxon>Betaproteobacteria</taxon>
        <taxon>Burkholderiales</taxon>
        <taxon>Burkholderiaceae</taxon>
        <taxon>Caballeronia</taxon>
    </lineage>
</organism>
<dbReference type="InterPro" id="IPR050983">
    <property type="entry name" value="GST_Omega/HSP26"/>
</dbReference>
<dbReference type="RefSeq" id="WP_035924658.1">
    <property type="nucleotide sequence ID" value="NZ_CADFFX010000007.1"/>
</dbReference>
<dbReference type="SFLD" id="SFLDS00019">
    <property type="entry name" value="Glutathione_Transferase_(cytos"/>
    <property type="match status" value="1"/>
</dbReference>
<dbReference type="EMBL" id="JFHC01000063">
    <property type="protein sequence ID" value="KDR39233.1"/>
    <property type="molecule type" value="Genomic_DNA"/>
</dbReference>
<dbReference type="SUPFAM" id="SSF47616">
    <property type="entry name" value="GST C-terminal domain-like"/>
    <property type="match status" value="1"/>
</dbReference>
<dbReference type="GO" id="GO:0016740">
    <property type="term" value="F:transferase activity"/>
    <property type="evidence" value="ECO:0007669"/>
    <property type="project" value="UniProtKB-KW"/>
</dbReference>
<keyword evidence="2" id="KW-0808">Transferase</keyword>
<dbReference type="InterPro" id="IPR004045">
    <property type="entry name" value="Glutathione_S-Trfase_N"/>
</dbReference>
<dbReference type="CDD" id="cd00570">
    <property type="entry name" value="GST_N_family"/>
    <property type="match status" value="1"/>
</dbReference>
<protein>
    <submittedName>
        <fullName evidence="2">Glutathione S-transferase</fullName>
    </submittedName>
</protein>
<evidence type="ECO:0000259" key="1">
    <source>
        <dbReference type="PROSITE" id="PS50404"/>
    </source>
</evidence>
<dbReference type="Gene3D" id="1.20.1050.10">
    <property type="match status" value="1"/>
</dbReference>
<evidence type="ECO:0000313" key="2">
    <source>
        <dbReference type="EMBL" id="KDR39233.1"/>
    </source>
</evidence>
<dbReference type="InterPro" id="IPR036282">
    <property type="entry name" value="Glutathione-S-Trfase_C_sf"/>
</dbReference>
<dbReference type="AlphaFoldDB" id="A0A069PEZ7"/>
<dbReference type="InterPro" id="IPR036249">
    <property type="entry name" value="Thioredoxin-like_sf"/>
</dbReference>
<keyword evidence="3" id="KW-1185">Reference proteome</keyword>
<proteinExistence type="predicted"/>
<evidence type="ECO:0000313" key="3">
    <source>
        <dbReference type="Proteomes" id="UP000027466"/>
    </source>
</evidence>
<dbReference type="PANTHER" id="PTHR43968:SF6">
    <property type="entry name" value="GLUTATHIONE S-TRANSFERASE OMEGA"/>
    <property type="match status" value="1"/>
</dbReference>
<sequence length="220" mass="24390">MLKLYGFPLSNYFNKVKFVLLEHGIAFEEVRTNFSQDAATLARSPLGKVPYIETEAGPLAESQAIVEYLAGAYPDKAIFSPDSYRAAKERELAIFIDLHLELVARDLYKQAFFGGTVTDYTKSRAEKMLNRNIAGFARIAKFDPYVGGTAFSIADVCAFVSLPLVGLATKVVYGRDFLLEAGIDWKAHGRMVGERSAAQKVTADRLAYMEQQKAQAQQRG</sequence>
<comment type="caution">
    <text evidence="2">The sequence shown here is derived from an EMBL/GenBank/DDBJ whole genome shotgun (WGS) entry which is preliminary data.</text>
</comment>
<dbReference type="Proteomes" id="UP000027466">
    <property type="component" value="Unassembled WGS sequence"/>
</dbReference>
<accession>A0A069PEZ7</accession>